<protein>
    <submittedName>
        <fullName evidence="1">Uncharacterized protein</fullName>
    </submittedName>
</protein>
<organism evidence="1 2">
    <name type="scientific">Portunus trituberculatus</name>
    <name type="common">Swimming crab</name>
    <name type="synonym">Neptunus trituberculatus</name>
    <dbReference type="NCBI Taxonomy" id="210409"/>
    <lineage>
        <taxon>Eukaryota</taxon>
        <taxon>Metazoa</taxon>
        <taxon>Ecdysozoa</taxon>
        <taxon>Arthropoda</taxon>
        <taxon>Crustacea</taxon>
        <taxon>Multicrustacea</taxon>
        <taxon>Malacostraca</taxon>
        <taxon>Eumalacostraca</taxon>
        <taxon>Eucarida</taxon>
        <taxon>Decapoda</taxon>
        <taxon>Pleocyemata</taxon>
        <taxon>Brachyura</taxon>
        <taxon>Eubrachyura</taxon>
        <taxon>Portunoidea</taxon>
        <taxon>Portunidae</taxon>
        <taxon>Portuninae</taxon>
        <taxon>Portunus</taxon>
    </lineage>
</organism>
<dbReference type="EMBL" id="VSRR010002482">
    <property type="protein sequence ID" value="MPC31669.1"/>
    <property type="molecule type" value="Genomic_DNA"/>
</dbReference>
<proteinExistence type="predicted"/>
<evidence type="ECO:0000313" key="2">
    <source>
        <dbReference type="Proteomes" id="UP000324222"/>
    </source>
</evidence>
<dbReference type="AlphaFoldDB" id="A0A5B7EE92"/>
<dbReference type="Proteomes" id="UP000324222">
    <property type="component" value="Unassembled WGS sequence"/>
</dbReference>
<keyword evidence="2" id="KW-1185">Reference proteome</keyword>
<comment type="caution">
    <text evidence="1">The sequence shown here is derived from an EMBL/GenBank/DDBJ whole genome shotgun (WGS) entry which is preliminary data.</text>
</comment>
<gene>
    <name evidence="1" type="ORF">E2C01_024965</name>
</gene>
<sequence>MDAADDDTAAGVKGPRKRCWLLPCPKTQSHGKHFTNYTSSSPMASSSLPPPAFPCKRREIKAPKMLIFWSFERFTSPFLSPRITMNLDLFTKR</sequence>
<accession>A0A5B7EE92</accession>
<reference evidence="1 2" key="1">
    <citation type="submission" date="2019-05" db="EMBL/GenBank/DDBJ databases">
        <title>Another draft genome of Portunus trituberculatus and its Hox gene families provides insights of decapod evolution.</title>
        <authorList>
            <person name="Jeong J.-H."/>
            <person name="Song I."/>
            <person name="Kim S."/>
            <person name="Choi T."/>
            <person name="Kim D."/>
            <person name="Ryu S."/>
            <person name="Kim W."/>
        </authorList>
    </citation>
    <scope>NUCLEOTIDE SEQUENCE [LARGE SCALE GENOMIC DNA]</scope>
    <source>
        <tissue evidence="1">Muscle</tissue>
    </source>
</reference>
<evidence type="ECO:0000313" key="1">
    <source>
        <dbReference type="EMBL" id="MPC31669.1"/>
    </source>
</evidence>
<name>A0A5B7EE92_PORTR</name>